<keyword evidence="2" id="KW-1185">Reference proteome</keyword>
<organism evidence="1 2">
    <name type="scientific">Heracleum sosnowskyi</name>
    <dbReference type="NCBI Taxonomy" id="360622"/>
    <lineage>
        <taxon>Eukaryota</taxon>
        <taxon>Viridiplantae</taxon>
        <taxon>Streptophyta</taxon>
        <taxon>Embryophyta</taxon>
        <taxon>Tracheophyta</taxon>
        <taxon>Spermatophyta</taxon>
        <taxon>Magnoliopsida</taxon>
        <taxon>eudicotyledons</taxon>
        <taxon>Gunneridae</taxon>
        <taxon>Pentapetalae</taxon>
        <taxon>asterids</taxon>
        <taxon>campanulids</taxon>
        <taxon>Apiales</taxon>
        <taxon>Apiaceae</taxon>
        <taxon>Apioideae</taxon>
        <taxon>apioid superclade</taxon>
        <taxon>Tordylieae</taxon>
        <taxon>Tordyliinae</taxon>
        <taxon>Heracleum</taxon>
    </lineage>
</organism>
<evidence type="ECO:0000313" key="1">
    <source>
        <dbReference type="EMBL" id="KAK1368514.1"/>
    </source>
</evidence>
<reference evidence="1" key="1">
    <citation type="submission" date="2023-02" db="EMBL/GenBank/DDBJ databases">
        <title>Genome of toxic invasive species Heracleum sosnowskyi carries increased number of genes despite the absence of recent whole-genome duplications.</title>
        <authorList>
            <person name="Schelkunov M."/>
            <person name="Shtratnikova V."/>
            <person name="Makarenko M."/>
            <person name="Klepikova A."/>
            <person name="Omelchenko D."/>
            <person name="Novikova G."/>
            <person name="Obukhova E."/>
            <person name="Bogdanov V."/>
            <person name="Penin A."/>
            <person name="Logacheva M."/>
        </authorList>
    </citation>
    <scope>NUCLEOTIDE SEQUENCE</scope>
    <source>
        <strain evidence="1">Hsosn_3</strain>
        <tissue evidence="1">Leaf</tissue>
    </source>
</reference>
<reference evidence="1" key="2">
    <citation type="submission" date="2023-05" db="EMBL/GenBank/DDBJ databases">
        <authorList>
            <person name="Schelkunov M.I."/>
        </authorList>
    </citation>
    <scope>NUCLEOTIDE SEQUENCE</scope>
    <source>
        <strain evidence="1">Hsosn_3</strain>
        <tissue evidence="1">Leaf</tissue>
    </source>
</reference>
<gene>
    <name evidence="1" type="ORF">POM88_034606</name>
</gene>
<proteinExistence type="predicted"/>
<dbReference type="Proteomes" id="UP001237642">
    <property type="component" value="Unassembled WGS sequence"/>
</dbReference>
<protein>
    <submittedName>
        <fullName evidence="1">Uncharacterized protein</fullName>
    </submittedName>
</protein>
<evidence type="ECO:0000313" key="2">
    <source>
        <dbReference type="Proteomes" id="UP001237642"/>
    </source>
</evidence>
<dbReference type="AlphaFoldDB" id="A0AAD8HJW6"/>
<name>A0AAD8HJW6_9APIA</name>
<sequence length="148" mass="16973">MSTAKSTEPSNDETYTWDSCDFKFGNVEKSFVEWNVKAPLEIIYEDDEEGDDDNSENRFKGIERYPSLSLYYPETDTDCSSDDDFAMDMDWESTESASATFRWAEKGEELIEIALDGKRRSQFFNDEEDSLIEIDISPGRNGEFAGLC</sequence>
<comment type="caution">
    <text evidence="1">The sequence shown here is derived from an EMBL/GenBank/DDBJ whole genome shotgun (WGS) entry which is preliminary data.</text>
</comment>
<dbReference type="PANTHER" id="PTHR37746">
    <property type="entry name" value="TRANSMEMBRANE PROTEIN"/>
    <property type="match status" value="1"/>
</dbReference>
<dbReference type="EMBL" id="JAUIZM010000008">
    <property type="protein sequence ID" value="KAK1368514.1"/>
    <property type="molecule type" value="Genomic_DNA"/>
</dbReference>
<accession>A0AAD8HJW6</accession>
<dbReference type="PANTHER" id="PTHR37746:SF1">
    <property type="entry name" value="TRANSMEMBRANE PROTEIN"/>
    <property type="match status" value="1"/>
</dbReference>